<sequence length="154" mass="17359">MAALWGFVRAWWKPLLLLAAVGFALYYRASLTKAEASLTEVNRELKLAKDDIEDMQRRQRDVAALDAKYTKDLADAQKNIAQLERDVAVGRKRLQFNATCPANGTPGTTRMDDGTGPRLSDAAERNYFTLRERIATVTKQVGYLQDYVKSQCLK</sequence>
<dbReference type="Proteomes" id="UP000285793">
    <property type="component" value="Unassembled WGS sequence"/>
</dbReference>
<feature type="coiled-coil region" evidence="1">
    <location>
        <begin position="31"/>
        <end position="93"/>
    </location>
</feature>
<gene>
    <name evidence="2" type="ORF">C3E80_19640</name>
</gene>
<protein>
    <submittedName>
        <fullName evidence="2">Lysis protein</fullName>
    </submittedName>
</protein>
<dbReference type="RefSeq" id="WP_123949043.1">
    <property type="nucleotide sequence ID" value="NZ_PQJL01000022.1"/>
</dbReference>
<accession>A0A423XR04</accession>
<reference evidence="2 3" key="1">
    <citation type="journal article" date="2018" name="Front. Microbiol.">
        <title>An Investigation of an Acute Gastroenteritis Outbreak: Cronobacter sakazakii, a Potential Cause of Food-Borne Illness.</title>
        <authorList>
            <person name="Yong W."/>
            <person name="Guo B."/>
            <person name="Shi X."/>
            <person name="Cheng T."/>
            <person name="Chen M."/>
            <person name="Jiang X."/>
            <person name="Ye Y."/>
            <person name="Wang J."/>
            <person name="Xie G."/>
            <person name="Ding J."/>
        </authorList>
    </citation>
    <scope>NUCLEOTIDE SEQUENCE [LARGE SCALE GENOMIC DNA]</scope>
    <source>
        <strain evidence="2 3">S1</strain>
    </source>
</reference>
<evidence type="ECO:0000313" key="2">
    <source>
        <dbReference type="EMBL" id="ROW58813.1"/>
    </source>
</evidence>
<name>A0A423XR04_9ENTR</name>
<comment type="caution">
    <text evidence="2">The sequence shown here is derived from an EMBL/GenBank/DDBJ whole genome shotgun (WGS) entry which is preliminary data.</text>
</comment>
<dbReference type="GO" id="GO:0044659">
    <property type="term" value="P:viral release from host cell by cytolysis"/>
    <property type="evidence" value="ECO:0007669"/>
    <property type="project" value="InterPro"/>
</dbReference>
<dbReference type="Pfam" id="PF03245">
    <property type="entry name" value="Phage_lysis"/>
    <property type="match status" value="1"/>
</dbReference>
<dbReference type="InterPro" id="IPR004929">
    <property type="entry name" value="I-spanin"/>
</dbReference>
<evidence type="ECO:0000256" key="1">
    <source>
        <dbReference type="SAM" id="Coils"/>
    </source>
</evidence>
<organism evidence="2 3">
    <name type="scientific">Cronobacter malonaticus</name>
    <dbReference type="NCBI Taxonomy" id="413503"/>
    <lineage>
        <taxon>Bacteria</taxon>
        <taxon>Pseudomonadati</taxon>
        <taxon>Pseudomonadota</taxon>
        <taxon>Gammaproteobacteria</taxon>
        <taxon>Enterobacterales</taxon>
        <taxon>Enterobacteriaceae</taxon>
        <taxon>Cronobacter</taxon>
    </lineage>
</organism>
<dbReference type="AlphaFoldDB" id="A0A423XR04"/>
<dbReference type="HAMAP" id="MF_04137">
    <property type="entry name" value="I_SPANIN_LAMBDA"/>
    <property type="match status" value="1"/>
</dbReference>
<keyword evidence="1" id="KW-0175">Coiled coil</keyword>
<evidence type="ECO:0000313" key="3">
    <source>
        <dbReference type="Proteomes" id="UP000285793"/>
    </source>
</evidence>
<proteinExistence type="inferred from homology"/>
<dbReference type="EMBL" id="PQJL01000022">
    <property type="protein sequence ID" value="ROW58813.1"/>
    <property type="molecule type" value="Genomic_DNA"/>
</dbReference>